<evidence type="ECO:0000313" key="2">
    <source>
        <dbReference type="EMBL" id="KAJ7644904.1"/>
    </source>
</evidence>
<name>A0AAD7CCD7_9AGAR</name>
<proteinExistence type="predicted"/>
<keyword evidence="3" id="KW-1185">Reference proteome</keyword>
<organism evidence="2 3">
    <name type="scientific">Roridomyces roridus</name>
    <dbReference type="NCBI Taxonomy" id="1738132"/>
    <lineage>
        <taxon>Eukaryota</taxon>
        <taxon>Fungi</taxon>
        <taxon>Dikarya</taxon>
        <taxon>Basidiomycota</taxon>
        <taxon>Agaricomycotina</taxon>
        <taxon>Agaricomycetes</taxon>
        <taxon>Agaricomycetidae</taxon>
        <taxon>Agaricales</taxon>
        <taxon>Marasmiineae</taxon>
        <taxon>Mycenaceae</taxon>
        <taxon>Roridomyces</taxon>
    </lineage>
</organism>
<evidence type="ECO:0000313" key="3">
    <source>
        <dbReference type="Proteomes" id="UP001221142"/>
    </source>
</evidence>
<dbReference type="Gene3D" id="3.40.50.11350">
    <property type="match status" value="1"/>
</dbReference>
<dbReference type="EMBL" id="JARKIF010000003">
    <property type="protein sequence ID" value="KAJ7644904.1"/>
    <property type="molecule type" value="Genomic_DNA"/>
</dbReference>
<dbReference type="AlphaFoldDB" id="A0AAD7CCD7"/>
<comment type="caution">
    <text evidence="2">The sequence shown here is derived from an EMBL/GenBank/DDBJ whole genome shotgun (WGS) entry which is preliminary data.</text>
</comment>
<reference evidence="2" key="1">
    <citation type="submission" date="2023-03" db="EMBL/GenBank/DDBJ databases">
        <title>Massive genome expansion in bonnet fungi (Mycena s.s.) driven by repeated elements and novel gene families across ecological guilds.</title>
        <authorList>
            <consortium name="Lawrence Berkeley National Laboratory"/>
            <person name="Harder C.B."/>
            <person name="Miyauchi S."/>
            <person name="Viragh M."/>
            <person name="Kuo A."/>
            <person name="Thoen E."/>
            <person name="Andreopoulos B."/>
            <person name="Lu D."/>
            <person name="Skrede I."/>
            <person name="Drula E."/>
            <person name="Henrissat B."/>
            <person name="Morin E."/>
            <person name="Kohler A."/>
            <person name="Barry K."/>
            <person name="LaButti K."/>
            <person name="Morin E."/>
            <person name="Salamov A."/>
            <person name="Lipzen A."/>
            <person name="Mereny Z."/>
            <person name="Hegedus B."/>
            <person name="Baldrian P."/>
            <person name="Stursova M."/>
            <person name="Weitz H."/>
            <person name="Taylor A."/>
            <person name="Grigoriev I.V."/>
            <person name="Nagy L.G."/>
            <person name="Martin F."/>
            <person name="Kauserud H."/>
        </authorList>
    </citation>
    <scope>NUCLEOTIDE SEQUENCE</scope>
    <source>
        <strain evidence="2">9284</strain>
    </source>
</reference>
<dbReference type="Proteomes" id="UP001221142">
    <property type="component" value="Unassembled WGS sequence"/>
</dbReference>
<sequence>MNLGGSKGSISGTTPDNHDDENNGAPKYTALRKWEEGLPQHNLSLPFPEGKTGRYVKFSNQMNAVGWNNVFSDVLMSAHLAYVSGRGYVFQDYFWAQQHYPWPTDESHEVVPRTPLPALVAGPVSGGPFEPDGGAPRSISSAWFDVVCPPEERRLLNTRDVKPGIAYAPGDDTLVYWQAILRDAPEGCIEIVPQDEGDWFPQVFDLGIWGSTRLLSLWDSFAASPISRLLKASPIVGAAVERNQHLFTPEQESQHTSREPFHRVLAIHIRRGDYEGHCGSLVSQNMGFYSWNQFPHLLDRLDQDDTPGREERARARCFADRAHIVRKAAEVRRDYHGKENVGTLDVVYILTNEKGGWIDELREDLRGDGWARIVSTQDLVLDREQRDVGMAVDMEIGRKAEVFLGNGWSSFTANIVYERLIDKRDPLTIRFI</sequence>
<protein>
    <submittedName>
        <fullName evidence="2">Uncharacterized protein</fullName>
    </submittedName>
</protein>
<evidence type="ECO:0000256" key="1">
    <source>
        <dbReference type="SAM" id="MobiDB-lite"/>
    </source>
</evidence>
<accession>A0AAD7CCD7</accession>
<dbReference type="CDD" id="cd11296">
    <property type="entry name" value="O-FucT_like"/>
    <property type="match status" value="1"/>
</dbReference>
<gene>
    <name evidence="2" type="ORF">FB45DRAFT_737373</name>
</gene>
<feature type="region of interest" description="Disordered" evidence="1">
    <location>
        <begin position="1"/>
        <end position="26"/>
    </location>
</feature>